<evidence type="ECO:0000256" key="4">
    <source>
        <dbReference type="ARBA" id="ARBA00023163"/>
    </source>
</evidence>
<dbReference type="Proteomes" id="UP001207626">
    <property type="component" value="Unassembled WGS sequence"/>
</dbReference>
<dbReference type="InterPro" id="IPR009061">
    <property type="entry name" value="DNA-bd_dom_put_sf"/>
</dbReference>
<evidence type="ECO:0000259" key="6">
    <source>
        <dbReference type="PROSITE" id="PS50937"/>
    </source>
</evidence>
<keyword evidence="4" id="KW-0804">Transcription</keyword>
<dbReference type="PANTHER" id="PTHR30204">
    <property type="entry name" value="REDOX-CYCLING DRUG-SENSING TRANSCRIPTIONAL ACTIVATOR SOXR"/>
    <property type="match status" value="1"/>
</dbReference>
<dbReference type="SUPFAM" id="SSF46955">
    <property type="entry name" value="Putative DNA-binding domain"/>
    <property type="match status" value="1"/>
</dbReference>
<dbReference type="InterPro" id="IPR000551">
    <property type="entry name" value="MerR-type_HTH_dom"/>
</dbReference>
<dbReference type="Pfam" id="PF07739">
    <property type="entry name" value="TipAS"/>
    <property type="match status" value="1"/>
</dbReference>
<keyword evidence="2" id="KW-0238">DNA-binding</keyword>
<comment type="caution">
    <text evidence="7">The sequence shown here is derived from an EMBL/GenBank/DDBJ whole genome shotgun (WGS) entry which is preliminary data.</text>
</comment>
<organism evidence="7 8">
    <name type="scientific">Paenibacillus apiarius</name>
    <dbReference type="NCBI Taxonomy" id="46240"/>
    <lineage>
        <taxon>Bacteria</taxon>
        <taxon>Bacillati</taxon>
        <taxon>Bacillota</taxon>
        <taxon>Bacilli</taxon>
        <taxon>Bacillales</taxon>
        <taxon>Paenibacillaceae</taxon>
        <taxon>Paenibacillus</taxon>
    </lineage>
</organism>
<dbReference type="InterPro" id="IPR036244">
    <property type="entry name" value="TipA-like_antibiotic-bd"/>
</dbReference>
<dbReference type="InterPro" id="IPR012925">
    <property type="entry name" value="TipAS_dom"/>
</dbReference>
<gene>
    <name evidence="7" type="ORF">M5X09_19575</name>
</gene>
<dbReference type="EMBL" id="JAMDLW010000027">
    <property type="protein sequence ID" value="MCY9521839.1"/>
    <property type="molecule type" value="Genomic_DNA"/>
</dbReference>
<keyword evidence="5" id="KW-0175">Coiled coil</keyword>
<evidence type="ECO:0000313" key="8">
    <source>
        <dbReference type="Proteomes" id="UP001207626"/>
    </source>
</evidence>
<dbReference type="PROSITE" id="PS50937">
    <property type="entry name" value="HTH_MERR_2"/>
    <property type="match status" value="1"/>
</dbReference>
<sequence length="248" mass="28738">MLYTVKEMSELANVTIKALHYYHKIGLLFPCEVSGAGYRLYGRKELERLQEILFYRELDLPLEQIKQLMDGDQDRLTLLSAQREQLLVRKNRLACLIQTIEESISCAVKGEHMDISAMFKGFESEEEWRDALAEQNEHLKETYNYDMLEANPIQAQSMNEMAAEAEAFMQNMAHALENLRKADDENVTMLIRSHIEFLNRHGHQLSAADFASQARFFLEDDFHRAMLESRHIGLAYYLCFAAESFAAL</sequence>
<dbReference type="PANTHER" id="PTHR30204:SF90">
    <property type="entry name" value="HTH-TYPE TRANSCRIPTIONAL ACTIVATOR MTA"/>
    <property type="match status" value="1"/>
</dbReference>
<keyword evidence="8" id="KW-1185">Reference proteome</keyword>
<feature type="coiled-coil region" evidence="5">
    <location>
        <begin position="158"/>
        <end position="185"/>
    </location>
</feature>
<evidence type="ECO:0000256" key="1">
    <source>
        <dbReference type="ARBA" id="ARBA00023015"/>
    </source>
</evidence>
<keyword evidence="3" id="KW-0010">Activator</keyword>
<evidence type="ECO:0000256" key="3">
    <source>
        <dbReference type="ARBA" id="ARBA00023159"/>
    </source>
</evidence>
<evidence type="ECO:0000313" key="7">
    <source>
        <dbReference type="EMBL" id="MCY9521839.1"/>
    </source>
</evidence>
<accession>A0ABT4DWW1</accession>
<dbReference type="Pfam" id="PF13411">
    <property type="entry name" value="MerR_1"/>
    <property type="match status" value="1"/>
</dbReference>
<reference evidence="7 8" key="1">
    <citation type="submission" date="2022-05" db="EMBL/GenBank/DDBJ databases">
        <title>Genome Sequencing of Bee-Associated Microbes.</title>
        <authorList>
            <person name="Dunlap C."/>
        </authorList>
    </citation>
    <scope>NUCLEOTIDE SEQUENCE [LARGE SCALE GENOMIC DNA]</scope>
    <source>
        <strain evidence="7 8">NRRL NRS-1438</strain>
    </source>
</reference>
<name>A0ABT4DWW1_9BACL</name>
<dbReference type="Gene3D" id="1.10.490.50">
    <property type="entry name" value="Antibiotic binding domain of TipA-like multidrug resistance regulators"/>
    <property type="match status" value="1"/>
</dbReference>
<feature type="domain" description="HTH merR-type" evidence="6">
    <location>
        <begin position="2"/>
        <end position="71"/>
    </location>
</feature>
<dbReference type="RefSeq" id="WP_087435154.1">
    <property type="nucleotide sequence ID" value="NZ_JAMDLV010000032.1"/>
</dbReference>
<dbReference type="InterPro" id="IPR047057">
    <property type="entry name" value="MerR_fam"/>
</dbReference>
<dbReference type="CDD" id="cd01106">
    <property type="entry name" value="HTH_TipAL-Mta"/>
    <property type="match status" value="1"/>
</dbReference>
<dbReference type="Gene3D" id="1.10.1660.10">
    <property type="match status" value="1"/>
</dbReference>
<evidence type="ECO:0000256" key="2">
    <source>
        <dbReference type="ARBA" id="ARBA00023125"/>
    </source>
</evidence>
<proteinExistence type="predicted"/>
<keyword evidence="1" id="KW-0805">Transcription regulation</keyword>
<dbReference type="SMART" id="SM00422">
    <property type="entry name" value="HTH_MERR"/>
    <property type="match status" value="1"/>
</dbReference>
<dbReference type="SUPFAM" id="SSF89082">
    <property type="entry name" value="Antibiotic binding domain of TipA-like multidrug resistance regulators"/>
    <property type="match status" value="1"/>
</dbReference>
<evidence type="ECO:0000256" key="5">
    <source>
        <dbReference type="SAM" id="Coils"/>
    </source>
</evidence>
<protein>
    <submittedName>
        <fullName evidence="7">MerR family transcriptional regulator</fullName>
    </submittedName>
</protein>